<dbReference type="AlphaFoldDB" id="A0A2I3CNI0"/>
<dbReference type="KEGG" id="vag:N646_3769"/>
<evidence type="ECO:0000313" key="1">
    <source>
        <dbReference type="EMBL" id="AGV19578.1"/>
    </source>
</evidence>
<sequence>MSFIKMCKDGFRGKPDFAHLLHNVFQIDDLVLSFECPNNIYEGHVYQDFIELQRFNIDSKVERHEKFIKLATIYFSFQNKIINPLLPINKQGGLYIRLRIKSSDKYITSVNQLSSFIENEYVGFYHAVESPDGSRKGDHTELMNDAIAYANHRWGMDPINEEKKRAKEEFLVGEFLRGYPPIKCQDIKIGENTFSKYVEGNLEYKKDYRRVYNLPIKNEFYFSIEFLYEIEPMFAQKKFLDWVRHADEIFEKNVLELLALSPLIDSHTTSKSERLAKKVDPERSYLT</sequence>
<proteinExistence type="predicted"/>
<reference evidence="1 2" key="1">
    <citation type="journal article" date="2015" name="Genome Announc.">
        <title>Complete genome sequence of Vibrio alginolyticus ATCC 17749.</title>
        <authorList>
            <person name="Liu X.F."/>
            <person name="Cao Y."/>
            <person name="Zhang H.L."/>
            <person name="Chen Y.J."/>
            <person name="Hu C.J."/>
        </authorList>
    </citation>
    <scope>NUCLEOTIDE SEQUENCE [LARGE SCALE GENOMIC DNA]</scope>
    <source>
        <strain evidence="2">ATCC 17749 / DSM 2171 / NBRC 15630 / NCIMB 1903 / NCTC 12160 / XII-53</strain>
    </source>
</reference>
<organism evidence="1 2">
    <name type="scientific">Vibrio alginolyticus (strain ATCC 17749 / DSM 2171 / NBRC 15630 / NCIMB 1903 / NCTC 12160 / XII-53)</name>
    <dbReference type="NCBI Taxonomy" id="1219076"/>
    <lineage>
        <taxon>Bacteria</taxon>
        <taxon>Pseudomonadati</taxon>
        <taxon>Pseudomonadota</taxon>
        <taxon>Gammaproteobacteria</taxon>
        <taxon>Vibrionales</taxon>
        <taxon>Vibrionaceae</taxon>
        <taxon>Vibrio</taxon>
    </lineage>
</organism>
<dbReference type="EMBL" id="CP006719">
    <property type="protein sequence ID" value="AGV19578.1"/>
    <property type="molecule type" value="Genomic_DNA"/>
</dbReference>
<dbReference type="RefSeq" id="WP_017819798.1">
    <property type="nucleotide sequence ID" value="NC_022359.1"/>
</dbReference>
<dbReference type="HOGENOM" id="CLU_969573_0_0_6"/>
<name>A0A2I3CNI0_VIBAX</name>
<evidence type="ECO:0000313" key="2">
    <source>
        <dbReference type="Proteomes" id="UP000016714"/>
    </source>
</evidence>
<gene>
    <name evidence="1" type="ORF">N646_3769</name>
</gene>
<protein>
    <submittedName>
        <fullName evidence="1">Mg-dependent DNase</fullName>
    </submittedName>
</protein>
<dbReference type="Proteomes" id="UP000016714">
    <property type="component" value="Chromosome 2"/>
</dbReference>
<accession>A0A2I3CNI0</accession>